<feature type="compositionally biased region" description="Acidic residues" evidence="1">
    <location>
        <begin position="104"/>
        <end position="119"/>
    </location>
</feature>
<comment type="caution">
    <text evidence="2">The sequence shown here is derived from an EMBL/GenBank/DDBJ whole genome shotgun (WGS) entry which is preliminary data.</text>
</comment>
<organism evidence="2 3">
    <name type="scientific">Phrynosoma platyrhinos</name>
    <name type="common">Desert horned lizard</name>
    <dbReference type="NCBI Taxonomy" id="52577"/>
    <lineage>
        <taxon>Eukaryota</taxon>
        <taxon>Metazoa</taxon>
        <taxon>Chordata</taxon>
        <taxon>Craniata</taxon>
        <taxon>Vertebrata</taxon>
        <taxon>Euteleostomi</taxon>
        <taxon>Lepidosauria</taxon>
        <taxon>Squamata</taxon>
        <taxon>Bifurcata</taxon>
        <taxon>Unidentata</taxon>
        <taxon>Episquamata</taxon>
        <taxon>Toxicofera</taxon>
        <taxon>Iguania</taxon>
        <taxon>Phrynosomatidae</taxon>
        <taxon>Phrynosomatinae</taxon>
        <taxon>Phrynosoma</taxon>
    </lineage>
</organism>
<sequence length="139" mass="16706">MEGLLIFNRAVTFYRIPFRWKKTEGLTLTWNQKRYKLNSIDKVSNFWKEHRREIEKQTGRNGRIPNRIEEEEEDSGEEVINRGERIVRNKEKTLKKNESKMNLTDEEDENFIREEEEIKDDLAKAGENDSIEDEEVNTE</sequence>
<evidence type="ECO:0000313" key="3">
    <source>
        <dbReference type="Proteomes" id="UP000826234"/>
    </source>
</evidence>
<evidence type="ECO:0000313" key="2">
    <source>
        <dbReference type="EMBL" id="KAH0616603.1"/>
    </source>
</evidence>
<keyword evidence="3" id="KW-1185">Reference proteome</keyword>
<evidence type="ECO:0000256" key="1">
    <source>
        <dbReference type="SAM" id="MobiDB-lite"/>
    </source>
</evidence>
<feature type="compositionally biased region" description="Acidic residues" evidence="1">
    <location>
        <begin position="129"/>
        <end position="139"/>
    </location>
</feature>
<feature type="region of interest" description="Disordered" evidence="1">
    <location>
        <begin position="96"/>
        <end position="139"/>
    </location>
</feature>
<name>A0ABQ7SGX1_PHRPL</name>
<reference evidence="2 3" key="1">
    <citation type="journal article" date="2022" name="Gigascience">
        <title>A chromosome-level genome assembly and annotation of the desert horned lizard, Phrynosoma platyrhinos, provides insight into chromosomal rearrangements among reptiles.</title>
        <authorList>
            <person name="Koochekian N."/>
            <person name="Ascanio A."/>
            <person name="Farleigh K."/>
            <person name="Card D.C."/>
            <person name="Schield D.R."/>
            <person name="Castoe T.A."/>
            <person name="Jezkova T."/>
        </authorList>
    </citation>
    <scope>NUCLEOTIDE SEQUENCE [LARGE SCALE GENOMIC DNA]</scope>
    <source>
        <strain evidence="2">NK-2021</strain>
    </source>
</reference>
<accession>A0ABQ7SGX1</accession>
<dbReference type="EMBL" id="JAIPUX010005290">
    <property type="protein sequence ID" value="KAH0616603.1"/>
    <property type="molecule type" value="Genomic_DNA"/>
</dbReference>
<feature type="region of interest" description="Disordered" evidence="1">
    <location>
        <begin position="57"/>
        <end position="76"/>
    </location>
</feature>
<dbReference type="Proteomes" id="UP000826234">
    <property type="component" value="Unassembled WGS sequence"/>
</dbReference>
<proteinExistence type="predicted"/>
<protein>
    <recommendedName>
        <fullName evidence="4">Protein TIC 214</fullName>
    </recommendedName>
</protein>
<gene>
    <name evidence="2" type="ORF">JD844_027843</name>
</gene>
<evidence type="ECO:0008006" key="4">
    <source>
        <dbReference type="Google" id="ProtNLM"/>
    </source>
</evidence>